<dbReference type="InterPro" id="IPR000182">
    <property type="entry name" value="GNAT_dom"/>
</dbReference>
<dbReference type="GO" id="GO:0030686">
    <property type="term" value="C:90S preribosome"/>
    <property type="evidence" value="ECO:0007669"/>
    <property type="project" value="TreeGrafter"/>
</dbReference>
<evidence type="ECO:0000259" key="15">
    <source>
        <dbReference type="Pfam" id="PF13725"/>
    </source>
</evidence>
<dbReference type="Pfam" id="PF13725">
    <property type="entry name" value="tRNA_bind_2"/>
    <property type="match status" value="1"/>
</dbReference>
<accession>A0AAV1L5A5</accession>
<keyword evidence="8 10" id="KW-0012">Acyltransferase</keyword>
<dbReference type="FunFam" id="3.40.50.300:FF:002218">
    <property type="entry name" value="tRNA(Met) cytidine acetyltransferase TmcA"/>
    <property type="match status" value="1"/>
</dbReference>
<dbReference type="InterPro" id="IPR032672">
    <property type="entry name" value="TmcA/NAT10/Kre33"/>
</dbReference>
<keyword evidence="5 10" id="KW-0547">Nucleotide-binding</keyword>
<dbReference type="InterPro" id="IPR027992">
    <property type="entry name" value="tRNA_bind_dom"/>
</dbReference>
<dbReference type="GO" id="GO:0000049">
    <property type="term" value="F:tRNA binding"/>
    <property type="evidence" value="ECO:0007669"/>
    <property type="project" value="TreeGrafter"/>
</dbReference>
<evidence type="ECO:0000256" key="9">
    <source>
        <dbReference type="ARBA" id="ARBA00068357"/>
    </source>
</evidence>
<dbReference type="CDD" id="cd04301">
    <property type="entry name" value="NAT_SF"/>
    <property type="match status" value="1"/>
</dbReference>
<keyword evidence="3 10" id="KW-0808">Transferase</keyword>
<evidence type="ECO:0000256" key="2">
    <source>
        <dbReference type="ARBA" id="ARBA00022552"/>
    </source>
</evidence>
<dbReference type="Gene3D" id="3.40.630.30">
    <property type="match status" value="1"/>
</dbReference>
<evidence type="ECO:0000259" key="13">
    <source>
        <dbReference type="Pfam" id="PF08351"/>
    </source>
</evidence>
<dbReference type="Pfam" id="PF08351">
    <property type="entry name" value="TmcA_N"/>
    <property type="match status" value="1"/>
</dbReference>
<keyword evidence="7 10" id="KW-0539">Nucleus</keyword>
<dbReference type="InterPro" id="IPR033688">
    <property type="entry name" value="NAT10"/>
</dbReference>
<proteinExistence type="inferred from homology"/>
<feature type="domain" description="TmcA/NAT10 N-terminal" evidence="13">
    <location>
        <begin position="9"/>
        <end position="198"/>
    </location>
</feature>
<keyword evidence="4 10" id="KW-0819">tRNA processing</keyword>
<feature type="domain" description="TcmA/NAT10 helicase" evidence="12">
    <location>
        <begin position="273"/>
        <end position="459"/>
    </location>
</feature>
<name>A0AAV1L5A5_9NEOP</name>
<dbReference type="GO" id="GO:0051391">
    <property type="term" value="P:tRNA acetylation"/>
    <property type="evidence" value="ECO:0007669"/>
    <property type="project" value="UniProtKB-UniRule"/>
</dbReference>
<evidence type="ECO:0000313" key="17">
    <source>
        <dbReference type="Proteomes" id="UP001314205"/>
    </source>
</evidence>
<comment type="subcellular location">
    <subcellularLocation>
        <location evidence="1 10">Nucleus</location>
        <location evidence="1 10">Nucleolus</location>
    </subcellularLocation>
</comment>
<evidence type="ECO:0000256" key="7">
    <source>
        <dbReference type="ARBA" id="ARBA00023242"/>
    </source>
</evidence>
<dbReference type="HAMAP" id="MF_03211">
    <property type="entry name" value="RNA_acetyltr_Nat10"/>
    <property type="match status" value="1"/>
</dbReference>
<reference evidence="16 17" key="1">
    <citation type="submission" date="2023-11" db="EMBL/GenBank/DDBJ databases">
        <authorList>
            <person name="Hedman E."/>
            <person name="Englund M."/>
            <person name="Stromberg M."/>
            <person name="Nyberg Akerstrom W."/>
            <person name="Nylinder S."/>
            <person name="Jareborg N."/>
            <person name="Kallberg Y."/>
            <person name="Kronander E."/>
        </authorList>
    </citation>
    <scope>NUCLEOTIDE SEQUENCE [LARGE SCALE GENOMIC DNA]</scope>
</reference>
<feature type="binding site" evidence="10">
    <location>
        <begin position="2356"/>
        <end position="2362"/>
    </location>
    <ligand>
        <name>acetyl-CoA</name>
        <dbReference type="ChEBI" id="CHEBI:57288"/>
    </ligand>
</feature>
<evidence type="ECO:0000256" key="10">
    <source>
        <dbReference type="HAMAP-Rule" id="MF_03211"/>
    </source>
</evidence>
<dbReference type="Gene3D" id="3.40.50.11040">
    <property type="match status" value="1"/>
</dbReference>
<keyword evidence="6 10" id="KW-0067">ATP-binding</keyword>
<evidence type="ECO:0000313" key="16">
    <source>
        <dbReference type="EMBL" id="CAK1589156.1"/>
    </source>
</evidence>
<dbReference type="InterPro" id="IPR007807">
    <property type="entry name" value="TcmA/NAT10_helicase"/>
</dbReference>
<keyword evidence="17" id="KW-1185">Reference proteome</keyword>
<dbReference type="PANTHER" id="PTHR10925:SF5">
    <property type="entry name" value="RNA CYTIDINE ACETYLTRANSFERASE"/>
    <property type="match status" value="1"/>
</dbReference>
<evidence type="ECO:0000256" key="11">
    <source>
        <dbReference type="SAM" id="MobiDB-lite"/>
    </source>
</evidence>
<organism evidence="16 17">
    <name type="scientific">Parnassius mnemosyne</name>
    <name type="common">clouded apollo</name>
    <dbReference type="NCBI Taxonomy" id="213953"/>
    <lineage>
        <taxon>Eukaryota</taxon>
        <taxon>Metazoa</taxon>
        <taxon>Ecdysozoa</taxon>
        <taxon>Arthropoda</taxon>
        <taxon>Hexapoda</taxon>
        <taxon>Insecta</taxon>
        <taxon>Pterygota</taxon>
        <taxon>Neoptera</taxon>
        <taxon>Endopterygota</taxon>
        <taxon>Lepidoptera</taxon>
        <taxon>Glossata</taxon>
        <taxon>Ditrysia</taxon>
        <taxon>Papilionoidea</taxon>
        <taxon>Papilionidae</taxon>
        <taxon>Parnassiinae</taxon>
        <taxon>Parnassini</taxon>
        <taxon>Parnassius</taxon>
        <taxon>Driopa</taxon>
    </lineage>
</organism>
<dbReference type="InterPro" id="IPR027417">
    <property type="entry name" value="P-loop_NTPase"/>
</dbReference>
<comment type="similarity">
    <text evidence="10">Belongs to the RNA cytidine acetyltransferase family. NAT10 subfamily.</text>
</comment>
<evidence type="ECO:0000256" key="6">
    <source>
        <dbReference type="ARBA" id="ARBA00022840"/>
    </source>
</evidence>
<dbReference type="InterPro" id="IPR016181">
    <property type="entry name" value="Acyl_CoA_acyltransferase"/>
</dbReference>
<feature type="compositionally biased region" description="Basic and acidic residues" evidence="11">
    <location>
        <begin position="2702"/>
        <end position="2722"/>
    </location>
</feature>
<sequence length="2734" mass="304052">MVKKKIDNRIRVMIENGVKLGHRTMFLLVGDKSRDQVPILYDMLVKSSVKSRPTVLWCYKNKDEAISNHGRKRAKKIAAGKLEVSEESLFDAFRVATTIHGRYYSESHAMLGQTYGVCVLQDFEALTPNLMARTIETVEGGGLIIFLLKTMDSLRQLHSITMDVHSRFKTEAYDTVVNRFNERFLLSLADNPRCLVLDDSLTVLPISSKTAQVEPVDVVPERINPKLTELITSLSDSPPAGPLVALCRTYDQATALVALINTLADKQSRPPHCLTAARGRGKSACLGLAVAAAVALGYVNIYVTSPHPENLITLFEFVLKGLDACLYQEHIDYNIVRSTNPDFKKAIVRVNIARNSRQTVQYITPDDHSLLAAADLVLVDEAAAIPIAHVSAAAQKAPLAFLSSTVSGYEGTGRALSLKLFAQLQTDHNAPPPIKLEEPIRYRAGDAIERWLNALLCLEAPSPALGAGAPPPAACELLRVNRDALFCYHRAAEAFLHRLVAIYVASHYKVPHCTTSASCCASTATRSSATTAPPRPSCTASSRYTSPVTTRCLIVLRLRAAARQPRRALLLPPRRRGLPAPPRRDIRRQSLQGTSLYYVCELLRVNRDALFCYHRAAEAFLHRLVAIYVASHYKVPHCTTSASCCASTATRSSATTAPPRPSCTASSRYTSPVTTRCLIVLRLRAAARQPRRALLLPPRRRGLPAPPRRDIRRQSLQGASLYYVCELLRVNRDALFCYHRAAEAFLHRLVAIYVASHYKVPHCTTSASCCASTATRSSATTAPPRPSCTASSRYTSPVTTRCLIVLRLRAAARQPRRALLLPPRRRGLPAPPRRDIRRQSLQGASLYYVCELLRVNRDALFCYHRAAEAFLHRLVAIYVASHYKVPHCTTSASCCASTATRSSATTAPPRPSCTASSRYTSPVTTRCLIVLRLRAAARQPRRALLLPPRRRGLPAPPRRDIRRQSLQGASLYYVCELLRVNRDALFCYHRAAEAFLHRLVAIYVASHYKVPHCTTSASCCASTATRSSATTAPPRPSCTASSRYTSPVTTRCLIVLRLRAAARQPRRALLLPPRRRGLPAPPRRDIRRQSLQGASLYYVCELLRVNRDALFCYHRAAEAFLHRLVAIYVASHYKVPHCTTSASCCASTATRSSATTAPPRPSCTASSRYTSPVTTRCLIVLRLRAAARQPRRALLLPPRRRGLPAPPRRDIRRQSLQGASLYYVCELLRVNRDALFCYHRAAEAFLHRPVAIYVASHYKVPHCTTSASCCASTATRSSATTAPPRPSCTASSRYTSPVTTRCLIVLRLRAAARQPRRALLLPPRRRGLPAPPRRDIRRQSLQGASLYYVCELLRVNRDALFCYHRAAEAFLHRLVAIYVASHYKVPHCTTSASCCASTATRSSATTAPPRPSCTASSRYTSPVTTRCLIVLRLRAAARQPRRALLLPPRRRGLPAPPRRDIRRQSLQGASLYYVCELLRVNRDALFCYHRAAEAFLHRLVAIYVASHYKVPHCTTSASCCASTATRSSATTAPPRPSCTASSRYTSPVTTRCLIVLRLRAAARQPRRALLLPPRRRGLPAPPRRDIRRQSLQGASLYYVCELLRVNRDALFCYHRAAEAFLHRLVAIYVASHYKVPHCTTSASCCASTATRSSATTAPPRPSCTAPSRYTSPVTTRCLIVLRLRAAARQPRRALLLPPRRRGLPAPPRRDIRRQSLQGASLYYVCELLRVNRDALFCYHRAAEAFLHRLVAIYVASHYKVPHCTTSASCCASTATRSSATTAPPRPSCTASSRYTSPVTTRCLIVLRLRAAARQPRRALLLPPRRRGLPAPPRRDIRRQSLQGASLYYVCELLRVNRDALFCYHRAAEAFLHRLVAIYVASHYKVPHCTTSASCCASTATRSSATTAPPRPSCTASSRYTSPVTTRCLIVLRLRAAARQPRRALLLPPRRRGLPAPPRRDIRRQSLQGASLYYVCELLRVNRDALFCYHRAAEAFLHRLVAIYVASHYKVPHCTTSASCCASTATRSSATTAPPRPSCTASSRYTSPVTTRCLIVLRLRAAARQPRRALLLPPRRRGLPAPPRRDIRRQSLQGASLYYVCELLRVNRDALFCYHRAAEAFLHRLVAIYVASHYKVPHCTTSASCCASTATRSSATTAPPRPSCTASSRYTSPVTTRCLIVLRLRAAARQPRRALLLPPRRRGLPAPPRRDIRRQSLQGASLYYVCELLRVNRDALFCYHRAAEAFLHRLVAIYVASHYKNSPNDIQLLADAPAHCLFVLLAPTPPKSTSMPEVLCVIQMCLEGNISDKTVRDSLGRGRKAAGDLIPWNICEQYGDKDFPKLSGARIVRIATHPSYQRMGYGKRALQQLAAYYSGDIPCLDEDASDDEEQANGQADTLQTETIVPRTKPPTLLKRLTEVRAEHLDYLGTSFGLTEELLKFWKSQKYVPVYLSQKANELTGEHSCIMLRSLSESAWLAAYSADFRKRLSRLLSRSLRRLPALLALSTLLNDNIKIDKPVLTKQLISEQVSSHDLGRLEAYCRQQADYRLITDLITPLAHLLFHTRVPVKLDAVQQVIFVAMGFQMKDVDDVAAELGLPGSQILAKFYEACKKINNAVNSVLEDTVAKEIGIEDKTADVNMDGPVKQSLNAELSKAAKELERKQRKELSRLMGEDLTQYRIKGSDLDWNQALTTSKQKNIVSVKSGEKRLGDDSKEIDDLIESHSNKKKKKKKHVRN</sequence>
<evidence type="ECO:0000259" key="12">
    <source>
        <dbReference type="Pfam" id="PF05127"/>
    </source>
</evidence>
<dbReference type="GO" id="GO:0005524">
    <property type="term" value="F:ATP binding"/>
    <property type="evidence" value="ECO:0007669"/>
    <property type="project" value="UniProtKB-UniRule"/>
</dbReference>
<evidence type="ECO:0000256" key="4">
    <source>
        <dbReference type="ARBA" id="ARBA00022694"/>
    </source>
</evidence>
<dbReference type="GO" id="GO:1904812">
    <property type="term" value="P:rRNA acetylation involved in maturation of SSU-rRNA"/>
    <property type="evidence" value="ECO:0007669"/>
    <property type="project" value="InterPro"/>
</dbReference>
<dbReference type="SUPFAM" id="SSF55729">
    <property type="entry name" value="Acyl-CoA N-acyltransferases (Nat)"/>
    <property type="match status" value="1"/>
</dbReference>
<protein>
    <recommendedName>
        <fullName evidence="9 10">RNA cytidine acetyltransferase</fullName>
        <ecNumber evidence="10">2.3.1.-</ecNumber>
    </recommendedName>
    <alternativeName>
        <fullName evidence="10">18S rRNA cytosine acetyltransferase</fullName>
    </alternativeName>
</protein>
<comment type="caution">
    <text evidence="16">The sequence shown here is derived from an EMBL/GenBank/DDBJ whole genome shotgun (WGS) entry which is preliminary data.</text>
</comment>
<dbReference type="EMBL" id="CAVLGL010000083">
    <property type="protein sequence ID" value="CAK1589156.1"/>
    <property type="molecule type" value="Genomic_DNA"/>
</dbReference>
<dbReference type="Proteomes" id="UP001314205">
    <property type="component" value="Unassembled WGS sequence"/>
</dbReference>
<evidence type="ECO:0000256" key="8">
    <source>
        <dbReference type="ARBA" id="ARBA00023315"/>
    </source>
</evidence>
<dbReference type="GO" id="GO:0005730">
    <property type="term" value="C:nucleolus"/>
    <property type="evidence" value="ECO:0007669"/>
    <property type="project" value="UniProtKB-SubCell"/>
</dbReference>
<evidence type="ECO:0000256" key="1">
    <source>
        <dbReference type="ARBA" id="ARBA00004604"/>
    </source>
</evidence>
<comment type="caution">
    <text evidence="10">Lacks conserved residue(s) required for the propagation of feature annotation.</text>
</comment>
<dbReference type="Gene3D" id="3.40.50.300">
    <property type="entry name" value="P-loop containing nucleotide triphosphate hydrolases"/>
    <property type="match status" value="1"/>
</dbReference>
<dbReference type="EC" id="2.3.1.-" evidence="10"/>
<feature type="binding site" evidence="10">
    <location>
        <begin position="2349"/>
        <end position="2351"/>
    </location>
    <ligand>
        <name>acetyl-CoA</name>
        <dbReference type="ChEBI" id="CHEBI:57288"/>
    </ligand>
</feature>
<gene>
    <name evidence="16" type="ORF">PARMNEM_LOCUS9697</name>
</gene>
<feature type="compositionally biased region" description="Basic residues" evidence="11">
    <location>
        <begin position="2723"/>
        <end position="2734"/>
    </location>
</feature>
<evidence type="ECO:0000259" key="14">
    <source>
        <dbReference type="Pfam" id="PF13718"/>
    </source>
</evidence>
<comment type="function">
    <text evidence="10">RNA cytidine acetyltransferase with specificity toward both 18S rRNA and tRNAs. Catalyzes the formation of N(4)-acetylcytidine (ac4C) in 18S rRNA. Required for early nucleolar cleavages of precursor rRNA at sites A0, A1 and A2 during 18S rRNA synthesis. Catalyzes the formation of ac4C in serine and leucine tRNAs. Requires a tRNA-binding adapter protein for full tRNA acetyltransferase activity but not for 18S rRNA acetylation.</text>
</comment>
<dbReference type="GO" id="GO:1990883">
    <property type="term" value="F:18S rRNA cytidine N-acetyltransferase activity"/>
    <property type="evidence" value="ECO:0007669"/>
    <property type="project" value="TreeGrafter"/>
</dbReference>
<evidence type="ECO:0000256" key="5">
    <source>
        <dbReference type="ARBA" id="ARBA00022741"/>
    </source>
</evidence>
<feature type="domain" description="N-acetyltransferase" evidence="14">
    <location>
        <begin position="2248"/>
        <end position="2469"/>
    </location>
</feature>
<evidence type="ECO:0000256" key="3">
    <source>
        <dbReference type="ARBA" id="ARBA00022679"/>
    </source>
</evidence>
<feature type="region of interest" description="Disordered" evidence="11">
    <location>
        <begin position="2702"/>
        <end position="2734"/>
    </location>
</feature>
<dbReference type="Pfam" id="PF13718">
    <property type="entry name" value="GNAT_acetyltr_2"/>
    <property type="match status" value="1"/>
</dbReference>
<comment type="catalytic activity">
    <reaction evidence="10">
        <text>a cytidine in tRNA + acetyl-CoA + ATP + H2O = an N(4)-acetylcytidine in tRNA + ADP + phosphate + CoA + H(+)</text>
        <dbReference type="Rhea" id="RHEA:53876"/>
        <dbReference type="Rhea" id="RHEA-COMP:13670"/>
        <dbReference type="Rhea" id="RHEA-COMP:13671"/>
        <dbReference type="ChEBI" id="CHEBI:15377"/>
        <dbReference type="ChEBI" id="CHEBI:15378"/>
        <dbReference type="ChEBI" id="CHEBI:30616"/>
        <dbReference type="ChEBI" id="CHEBI:43474"/>
        <dbReference type="ChEBI" id="CHEBI:57287"/>
        <dbReference type="ChEBI" id="CHEBI:57288"/>
        <dbReference type="ChEBI" id="CHEBI:74900"/>
        <dbReference type="ChEBI" id="CHEBI:82748"/>
        <dbReference type="ChEBI" id="CHEBI:456216"/>
    </reaction>
</comment>
<keyword evidence="2 10" id="KW-0698">rRNA processing</keyword>
<feature type="domain" description="Possible tRNA binding" evidence="15">
    <location>
        <begin position="2474"/>
        <end position="2688"/>
    </location>
</feature>
<comment type="catalytic activity">
    <reaction evidence="10">
        <text>a cytidine in 18S rRNA + acetyl-CoA + ATP + H2O = an N(4)-acetylcytidine in 18S rRNA + ADP + phosphate + CoA + H(+)</text>
        <dbReference type="Rhea" id="RHEA:51424"/>
        <dbReference type="Rhea" id="RHEA-COMP:13575"/>
        <dbReference type="Rhea" id="RHEA-COMP:13576"/>
        <dbReference type="ChEBI" id="CHEBI:15377"/>
        <dbReference type="ChEBI" id="CHEBI:15378"/>
        <dbReference type="ChEBI" id="CHEBI:30616"/>
        <dbReference type="ChEBI" id="CHEBI:43474"/>
        <dbReference type="ChEBI" id="CHEBI:57287"/>
        <dbReference type="ChEBI" id="CHEBI:57288"/>
        <dbReference type="ChEBI" id="CHEBI:74900"/>
        <dbReference type="ChEBI" id="CHEBI:82748"/>
        <dbReference type="ChEBI" id="CHEBI:456216"/>
    </reaction>
</comment>
<dbReference type="InterPro" id="IPR013562">
    <property type="entry name" value="TmcA/NAT10_N"/>
</dbReference>
<dbReference type="Pfam" id="PF05127">
    <property type="entry name" value="NAT10_TcmA_helicase"/>
    <property type="match status" value="1"/>
</dbReference>
<dbReference type="PANTHER" id="PTHR10925">
    <property type="entry name" value="N-ACETYLTRANSFERASE 10"/>
    <property type="match status" value="1"/>
</dbReference>